<evidence type="ECO:0008006" key="4">
    <source>
        <dbReference type="Google" id="ProtNLM"/>
    </source>
</evidence>
<dbReference type="Proteomes" id="UP000664859">
    <property type="component" value="Unassembled WGS sequence"/>
</dbReference>
<evidence type="ECO:0000256" key="1">
    <source>
        <dbReference type="SAM" id="SignalP"/>
    </source>
</evidence>
<comment type="caution">
    <text evidence="2">The sequence shown here is derived from an EMBL/GenBank/DDBJ whole genome shotgun (WGS) entry which is preliminary data.</text>
</comment>
<dbReference type="AlphaFoldDB" id="A0A836CDS2"/>
<feature type="signal peptide" evidence="1">
    <location>
        <begin position="1"/>
        <end position="20"/>
    </location>
</feature>
<keyword evidence="3" id="KW-1185">Reference proteome</keyword>
<proteinExistence type="predicted"/>
<gene>
    <name evidence="2" type="ORF">JKP88DRAFT_220755</name>
</gene>
<feature type="chain" id="PRO_5032715965" description="Secreted protein" evidence="1">
    <location>
        <begin position="21"/>
        <end position="96"/>
    </location>
</feature>
<sequence length="96" mass="10113">MAVALAMTLRLCALLPPSRGLLDCIALCAPCACTVHVSALHVHNLRLHHKMVLRLRGGTACSRAVMPCTVILGPRQQWVGGCMGPSQTVKGTGEGQ</sequence>
<accession>A0A836CDS2</accession>
<keyword evidence="1" id="KW-0732">Signal</keyword>
<organism evidence="2 3">
    <name type="scientific">Tribonema minus</name>
    <dbReference type="NCBI Taxonomy" id="303371"/>
    <lineage>
        <taxon>Eukaryota</taxon>
        <taxon>Sar</taxon>
        <taxon>Stramenopiles</taxon>
        <taxon>Ochrophyta</taxon>
        <taxon>PX clade</taxon>
        <taxon>Xanthophyceae</taxon>
        <taxon>Tribonematales</taxon>
        <taxon>Tribonemataceae</taxon>
        <taxon>Tribonema</taxon>
    </lineage>
</organism>
<name>A0A836CDS2_9STRA</name>
<protein>
    <recommendedName>
        <fullName evidence="4">Secreted protein</fullName>
    </recommendedName>
</protein>
<dbReference type="EMBL" id="JAFCMP010000224">
    <property type="protein sequence ID" value="KAG5182740.1"/>
    <property type="molecule type" value="Genomic_DNA"/>
</dbReference>
<evidence type="ECO:0000313" key="3">
    <source>
        <dbReference type="Proteomes" id="UP000664859"/>
    </source>
</evidence>
<reference evidence="2" key="1">
    <citation type="submission" date="2021-02" db="EMBL/GenBank/DDBJ databases">
        <title>First Annotated Genome of the Yellow-green Alga Tribonema minus.</title>
        <authorList>
            <person name="Mahan K.M."/>
        </authorList>
    </citation>
    <scope>NUCLEOTIDE SEQUENCE</scope>
    <source>
        <strain evidence="2">UTEX B ZZ1240</strain>
    </source>
</reference>
<evidence type="ECO:0000313" key="2">
    <source>
        <dbReference type="EMBL" id="KAG5182740.1"/>
    </source>
</evidence>